<dbReference type="EMBL" id="CP039865">
    <property type="protein sequence ID" value="QCK84417.1"/>
    <property type="molecule type" value="Genomic_DNA"/>
</dbReference>
<dbReference type="InterPro" id="IPR043426">
    <property type="entry name" value="MltB-like"/>
</dbReference>
<reference evidence="4 5" key="1">
    <citation type="submission" date="2019-04" db="EMBL/GenBank/DDBJ databases">
        <title>Phreatobacter aquaticus sp. nov.</title>
        <authorList>
            <person name="Choi A."/>
            <person name="Baek K."/>
        </authorList>
    </citation>
    <scope>NUCLEOTIDE SEQUENCE [LARGE SCALE GENOMIC DNA]</scope>
    <source>
        <strain evidence="4 5">NMCR1094</strain>
    </source>
</reference>
<dbReference type="Gene3D" id="1.10.530.10">
    <property type="match status" value="1"/>
</dbReference>
<dbReference type="SUPFAM" id="SSF53955">
    <property type="entry name" value="Lysozyme-like"/>
    <property type="match status" value="1"/>
</dbReference>
<proteinExistence type="predicted"/>
<evidence type="ECO:0000313" key="5">
    <source>
        <dbReference type="Proteomes" id="UP000298588"/>
    </source>
</evidence>
<dbReference type="AlphaFoldDB" id="A0A4D7QGB5"/>
<evidence type="ECO:0000259" key="3">
    <source>
        <dbReference type="Pfam" id="PF13406"/>
    </source>
</evidence>
<feature type="signal peptide" evidence="1">
    <location>
        <begin position="1"/>
        <end position="27"/>
    </location>
</feature>
<dbReference type="Pfam" id="PF01471">
    <property type="entry name" value="PG_binding_1"/>
    <property type="match status" value="1"/>
</dbReference>
<dbReference type="InterPro" id="IPR002477">
    <property type="entry name" value="Peptidoglycan-bd-like"/>
</dbReference>
<dbReference type="GO" id="GO:0009253">
    <property type="term" value="P:peptidoglycan catabolic process"/>
    <property type="evidence" value="ECO:0007669"/>
    <property type="project" value="TreeGrafter"/>
</dbReference>
<dbReference type="PANTHER" id="PTHR30163">
    <property type="entry name" value="MEMBRANE-BOUND LYTIC MUREIN TRANSGLYCOSYLASE B"/>
    <property type="match status" value="1"/>
</dbReference>
<dbReference type="InterPro" id="IPR036365">
    <property type="entry name" value="PGBD-like_sf"/>
</dbReference>
<sequence>MPILTRRQILLAAGGLAAPALIGRAEAATFAGFVETLWPAASGAGVLRATFNRAFQGVEPNPRVIELSQRQPEFRRTLGDYVDVRTSNKRTTNGRAGIAEHRATFAGVESRYGVPGDIVCSIWGNETSYGTARGEHYVIQAMATLAHAGRRADFFRRELIAALRILQSGDVQPQAMTGSWAGAMGHVQFMPTSFHAFAIDFTGDGRRDIWNSIPDAMGSAANYLRRNGWTPGVPWGFEVNAPGIAGDRGSRRAISAWASSGVTRVGGGSMASDAGAVLWKPAGEGGPHLLLTSNFNVIKRYNNADSYALAIGHLADRIKGGGRFSRPWPPGEGGLTHADREDIQRRLNALGFDLGDVDGILGDKSKQAVRTMQGRFGMPQTGEADRAFLERLRRG</sequence>
<dbReference type="Gene3D" id="1.10.8.350">
    <property type="entry name" value="Bacterial muramidase"/>
    <property type="match status" value="1"/>
</dbReference>
<dbReference type="RefSeq" id="WP_137097753.1">
    <property type="nucleotide sequence ID" value="NZ_CP039865.1"/>
</dbReference>
<evidence type="ECO:0000259" key="2">
    <source>
        <dbReference type="Pfam" id="PF01471"/>
    </source>
</evidence>
<dbReference type="InterPro" id="IPR023346">
    <property type="entry name" value="Lysozyme-like_dom_sf"/>
</dbReference>
<organism evidence="4 5">
    <name type="scientific">Phreatobacter aquaticus</name>
    <dbReference type="NCBI Taxonomy" id="2570229"/>
    <lineage>
        <taxon>Bacteria</taxon>
        <taxon>Pseudomonadati</taxon>
        <taxon>Pseudomonadota</taxon>
        <taxon>Alphaproteobacteria</taxon>
        <taxon>Hyphomicrobiales</taxon>
        <taxon>Phreatobacteraceae</taxon>
        <taxon>Phreatobacter</taxon>
    </lineage>
</organism>
<dbReference type="GO" id="GO:0008933">
    <property type="term" value="F:peptidoglycan lytic transglycosylase activity"/>
    <property type="evidence" value="ECO:0007669"/>
    <property type="project" value="TreeGrafter"/>
</dbReference>
<accession>A0A4D7QGB5</accession>
<feature type="domain" description="Transglycosylase SLT" evidence="3">
    <location>
        <begin position="30"/>
        <end position="316"/>
    </location>
</feature>
<feature type="chain" id="PRO_5020531514" evidence="1">
    <location>
        <begin position="28"/>
        <end position="395"/>
    </location>
</feature>
<gene>
    <name evidence="4" type="ORF">E8L99_00710</name>
</gene>
<dbReference type="OrthoDB" id="9808544at2"/>
<dbReference type="PANTHER" id="PTHR30163:SF8">
    <property type="entry name" value="LYTIC MUREIN TRANSGLYCOSYLASE"/>
    <property type="match status" value="1"/>
</dbReference>
<dbReference type="InterPro" id="IPR011970">
    <property type="entry name" value="MltB_2"/>
</dbReference>
<dbReference type="PROSITE" id="PS51318">
    <property type="entry name" value="TAT"/>
    <property type="match status" value="1"/>
</dbReference>
<dbReference type="KEGG" id="paqt:E8L99_00710"/>
<dbReference type="FunFam" id="1.10.8.350:FF:000001">
    <property type="entry name" value="Lytic murein transglycosylase B"/>
    <property type="match status" value="1"/>
</dbReference>
<dbReference type="Gene3D" id="1.10.101.10">
    <property type="entry name" value="PGBD-like superfamily/PGBD"/>
    <property type="match status" value="1"/>
</dbReference>
<dbReference type="CDD" id="cd13399">
    <property type="entry name" value="Slt35-like"/>
    <property type="match status" value="1"/>
</dbReference>
<evidence type="ECO:0000256" key="1">
    <source>
        <dbReference type="SAM" id="SignalP"/>
    </source>
</evidence>
<dbReference type="Proteomes" id="UP000298588">
    <property type="component" value="Chromosome"/>
</dbReference>
<name>A0A4D7QGB5_9HYPH</name>
<dbReference type="SUPFAM" id="SSF47090">
    <property type="entry name" value="PGBD-like"/>
    <property type="match status" value="1"/>
</dbReference>
<keyword evidence="5" id="KW-1185">Reference proteome</keyword>
<dbReference type="Pfam" id="PF13406">
    <property type="entry name" value="SLT_2"/>
    <property type="match status" value="1"/>
</dbReference>
<dbReference type="NCBIfam" id="TIGR02283">
    <property type="entry name" value="MltB_2"/>
    <property type="match status" value="1"/>
</dbReference>
<keyword evidence="1" id="KW-0732">Signal</keyword>
<evidence type="ECO:0000313" key="4">
    <source>
        <dbReference type="EMBL" id="QCK84417.1"/>
    </source>
</evidence>
<dbReference type="InterPro" id="IPR006311">
    <property type="entry name" value="TAT_signal"/>
</dbReference>
<dbReference type="InterPro" id="IPR036366">
    <property type="entry name" value="PGBDSf"/>
</dbReference>
<protein>
    <submittedName>
        <fullName evidence="4">Lytic murein transglycosylase</fullName>
    </submittedName>
</protein>
<feature type="domain" description="Peptidoglycan binding-like" evidence="2">
    <location>
        <begin position="337"/>
        <end position="392"/>
    </location>
</feature>
<dbReference type="InterPro" id="IPR031304">
    <property type="entry name" value="SLT_2"/>
</dbReference>